<accession>A0A5E4Z0C2</accession>
<feature type="region of interest" description="Disordered" evidence="1">
    <location>
        <begin position="73"/>
        <end position="103"/>
    </location>
</feature>
<evidence type="ECO:0000313" key="2">
    <source>
        <dbReference type="EMBL" id="VVE54569.1"/>
    </source>
</evidence>
<organism evidence="2 3">
    <name type="scientific">Pandoraea anhela</name>
    <dbReference type="NCBI Taxonomy" id="2508295"/>
    <lineage>
        <taxon>Bacteria</taxon>
        <taxon>Pseudomonadati</taxon>
        <taxon>Pseudomonadota</taxon>
        <taxon>Betaproteobacteria</taxon>
        <taxon>Burkholderiales</taxon>
        <taxon>Burkholderiaceae</taxon>
        <taxon>Pandoraea</taxon>
    </lineage>
</organism>
<reference evidence="2 3" key="1">
    <citation type="submission" date="2019-08" db="EMBL/GenBank/DDBJ databases">
        <authorList>
            <person name="Peeters C."/>
        </authorList>
    </citation>
    <scope>NUCLEOTIDE SEQUENCE [LARGE SCALE GENOMIC DNA]</scope>
    <source>
        <strain evidence="2 3">LMG 31108</strain>
    </source>
</reference>
<dbReference type="Pfam" id="PF23899">
    <property type="entry name" value="SU10_portal"/>
    <property type="match status" value="1"/>
</dbReference>
<dbReference type="AlphaFoldDB" id="A0A5E4Z0C2"/>
<gene>
    <name evidence="2" type="ORF">PAN31108_04940</name>
</gene>
<dbReference type="EMBL" id="CABPSB010000030">
    <property type="protein sequence ID" value="VVE54569.1"/>
    <property type="molecule type" value="Genomic_DNA"/>
</dbReference>
<evidence type="ECO:0000313" key="3">
    <source>
        <dbReference type="Proteomes" id="UP000406256"/>
    </source>
</evidence>
<proteinExistence type="predicted"/>
<dbReference type="InterPro" id="IPR056909">
    <property type="entry name" value="SU10_portal"/>
</dbReference>
<name>A0A5E4Z0C2_9BURK</name>
<protein>
    <submittedName>
        <fullName evidence="2">Uncharacterized protein</fullName>
    </submittedName>
</protein>
<dbReference type="Proteomes" id="UP000406256">
    <property type="component" value="Unassembled WGS sequence"/>
</dbReference>
<keyword evidence="3" id="KW-1185">Reference proteome</keyword>
<sequence>MLTVQTQMAQSANPAIQSIATPENIYNTATELVKALQLGTPSQFFSKPVAPPPAPPKPDPQMALVQGQIEVEREKARSKHATKRRAAKSATCRNPAGEAQASP</sequence>
<feature type="compositionally biased region" description="Basic residues" evidence="1">
    <location>
        <begin position="76"/>
        <end position="87"/>
    </location>
</feature>
<evidence type="ECO:0000256" key="1">
    <source>
        <dbReference type="SAM" id="MobiDB-lite"/>
    </source>
</evidence>